<dbReference type="AlphaFoldDB" id="A0A2T7CL82"/>
<organism evidence="2 3">
    <name type="scientific">Panicum hallii var. hallii</name>
    <dbReference type="NCBI Taxonomy" id="1504633"/>
    <lineage>
        <taxon>Eukaryota</taxon>
        <taxon>Viridiplantae</taxon>
        <taxon>Streptophyta</taxon>
        <taxon>Embryophyta</taxon>
        <taxon>Tracheophyta</taxon>
        <taxon>Spermatophyta</taxon>
        <taxon>Magnoliopsida</taxon>
        <taxon>Liliopsida</taxon>
        <taxon>Poales</taxon>
        <taxon>Poaceae</taxon>
        <taxon>PACMAD clade</taxon>
        <taxon>Panicoideae</taxon>
        <taxon>Panicodae</taxon>
        <taxon>Paniceae</taxon>
        <taxon>Panicinae</taxon>
        <taxon>Panicum</taxon>
        <taxon>Panicum sect. Panicum</taxon>
    </lineage>
</organism>
<protein>
    <submittedName>
        <fullName evidence="2">Uncharacterized protein</fullName>
    </submittedName>
</protein>
<accession>A0A2T7CL82</accession>
<name>A0A2T7CL82_9POAL</name>
<feature type="compositionally biased region" description="Basic residues" evidence="1">
    <location>
        <begin position="1"/>
        <end position="12"/>
    </location>
</feature>
<feature type="region of interest" description="Disordered" evidence="1">
    <location>
        <begin position="43"/>
        <end position="64"/>
    </location>
</feature>
<gene>
    <name evidence="2" type="ORF">GQ55_8G060700</name>
</gene>
<feature type="compositionally biased region" description="Basic residues" evidence="1">
    <location>
        <begin position="53"/>
        <end position="64"/>
    </location>
</feature>
<evidence type="ECO:0000256" key="1">
    <source>
        <dbReference type="SAM" id="MobiDB-lite"/>
    </source>
</evidence>
<dbReference type="Proteomes" id="UP000244336">
    <property type="component" value="Chromosome 8"/>
</dbReference>
<feature type="region of interest" description="Disordered" evidence="1">
    <location>
        <begin position="1"/>
        <end position="27"/>
    </location>
</feature>
<evidence type="ECO:0000313" key="2">
    <source>
        <dbReference type="EMBL" id="PUZ44078.1"/>
    </source>
</evidence>
<reference evidence="2 3" key="1">
    <citation type="submission" date="2018-04" db="EMBL/GenBank/DDBJ databases">
        <title>WGS assembly of Panicum hallii var. hallii HAL2.</title>
        <authorList>
            <person name="Lovell J."/>
            <person name="Jenkins J."/>
            <person name="Lowry D."/>
            <person name="Mamidi S."/>
            <person name="Sreedasyam A."/>
            <person name="Weng X."/>
            <person name="Barry K."/>
            <person name="Bonette J."/>
            <person name="Campitelli B."/>
            <person name="Daum C."/>
            <person name="Gordon S."/>
            <person name="Gould B."/>
            <person name="Lipzen A."/>
            <person name="MacQueen A."/>
            <person name="Palacio-Mejia J."/>
            <person name="Plott C."/>
            <person name="Shakirov E."/>
            <person name="Shu S."/>
            <person name="Yoshinaga Y."/>
            <person name="Zane M."/>
            <person name="Rokhsar D."/>
            <person name="Grimwood J."/>
            <person name="Schmutz J."/>
            <person name="Juenger T."/>
        </authorList>
    </citation>
    <scope>NUCLEOTIDE SEQUENCE [LARGE SCALE GENOMIC DNA]</scope>
    <source>
        <strain evidence="3">cv. HAL2</strain>
    </source>
</reference>
<keyword evidence="3" id="KW-1185">Reference proteome</keyword>
<sequence length="64" mass="6520">MIRHSPGAHRRSPAAPSAALHKSNGDGTAYPVCAAVAHLLQPALPAGEGSGGQRRRVSTHGSSR</sequence>
<evidence type="ECO:0000313" key="3">
    <source>
        <dbReference type="Proteomes" id="UP000244336"/>
    </source>
</evidence>
<proteinExistence type="predicted"/>
<dbReference type="Gramene" id="PUZ44078">
    <property type="protein sequence ID" value="PUZ44078"/>
    <property type="gene ID" value="GQ55_8G060700"/>
</dbReference>
<dbReference type="EMBL" id="CM009756">
    <property type="protein sequence ID" value="PUZ44078.1"/>
    <property type="molecule type" value="Genomic_DNA"/>
</dbReference>